<keyword evidence="3" id="KW-1185">Reference proteome</keyword>
<feature type="region of interest" description="Disordered" evidence="1">
    <location>
        <begin position="39"/>
        <end position="68"/>
    </location>
</feature>
<reference evidence="2 3" key="1">
    <citation type="submission" date="2019-05" db="EMBL/GenBank/DDBJ databases">
        <title>Another draft genome of Portunus trituberculatus and its Hox gene families provides insights of decapod evolution.</title>
        <authorList>
            <person name="Jeong J.-H."/>
            <person name="Song I."/>
            <person name="Kim S."/>
            <person name="Choi T."/>
            <person name="Kim D."/>
            <person name="Ryu S."/>
            <person name="Kim W."/>
        </authorList>
    </citation>
    <scope>NUCLEOTIDE SEQUENCE [LARGE SCALE GENOMIC DNA]</scope>
    <source>
        <tissue evidence="2">Muscle</tissue>
    </source>
</reference>
<proteinExistence type="predicted"/>
<sequence length="146" mass="16262">MREETREERRGGRDVACLTGRVARLWTSQDAAVINIYPTTSGEKSFATPSSSATKRQPPNKGSLTGRTLQFVDDKVTNMLGTIITTNTMYNEYHLPMKCSIYRRGKQGDGEAAGNLLLHHPRIKMTASETHYHRQGGQGSNTRKHA</sequence>
<evidence type="ECO:0000256" key="1">
    <source>
        <dbReference type="SAM" id="MobiDB-lite"/>
    </source>
</evidence>
<comment type="caution">
    <text evidence="2">The sequence shown here is derived from an EMBL/GenBank/DDBJ whole genome shotgun (WGS) entry which is preliminary data.</text>
</comment>
<protein>
    <submittedName>
        <fullName evidence="2">Uncharacterized protein</fullName>
    </submittedName>
</protein>
<organism evidence="2 3">
    <name type="scientific">Portunus trituberculatus</name>
    <name type="common">Swimming crab</name>
    <name type="synonym">Neptunus trituberculatus</name>
    <dbReference type="NCBI Taxonomy" id="210409"/>
    <lineage>
        <taxon>Eukaryota</taxon>
        <taxon>Metazoa</taxon>
        <taxon>Ecdysozoa</taxon>
        <taxon>Arthropoda</taxon>
        <taxon>Crustacea</taxon>
        <taxon>Multicrustacea</taxon>
        <taxon>Malacostraca</taxon>
        <taxon>Eumalacostraca</taxon>
        <taxon>Eucarida</taxon>
        <taxon>Decapoda</taxon>
        <taxon>Pleocyemata</taxon>
        <taxon>Brachyura</taxon>
        <taxon>Eubrachyura</taxon>
        <taxon>Portunoidea</taxon>
        <taxon>Portunidae</taxon>
        <taxon>Portuninae</taxon>
        <taxon>Portunus</taxon>
    </lineage>
</organism>
<dbReference type="EMBL" id="VSRR010000253">
    <property type="protein sequence ID" value="MPC13033.1"/>
    <property type="molecule type" value="Genomic_DNA"/>
</dbReference>
<evidence type="ECO:0000313" key="2">
    <source>
        <dbReference type="EMBL" id="MPC13033.1"/>
    </source>
</evidence>
<accession>A0A5B7D003</accession>
<name>A0A5B7D003_PORTR</name>
<dbReference type="AlphaFoldDB" id="A0A5B7D003"/>
<dbReference type="Proteomes" id="UP000324222">
    <property type="component" value="Unassembled WGS sequence"/>
</dbReference>
<evidence type="ECO:0000313" key="3">
    <source>
        <dbReference type="Proteomes" id="UP000324222"/>
    </source>
</evidence>
<gene>
    <name evidence="2" type="ORF">E2C01_005751</name>
</gene>